<dbReference type="STRING" id="1514971.AUR64_09675"/>
<dbReference type="EMBL" id="LOPU01000018">
    <property type="protein sequence ID" value="KTG09885.1"/>
    <property type="molecule type" value="Genomic_DNA"/>
</dbReference>
<reference evidence="1 2" key="1">
    <citation type="submission" date="2015-12" db="EMBL/GenBank/DDBJ databases">
        <title>Haloprofundus marisrubri gen. nov., sp. nov., an extremely halophilic archaeon isolated from the Discovery deep brine-seawater interface in the Red Sea.</title>
        <authorList>
            <person name="Zhang G."/>
            <person name="Stingl U."/>
            <person name="Rashid M."/>
        </authorList>
    </citation>
    <scope>NUCLEOTIDE SEQUENCE [LARGE SCALE GENOMIC DNA]</scope>
    <source>
        <strain evidence="1 2">SB9</strain>
    </source>
</reference>
<dbReference type="SUPFAM" id="SSF50447">
    <property type="entry name" value="Translation proteins"/>
    <property type="match status" value="1"/>
</dbReference>
<dbReference type="NCBIfam" id="NF009628">
    <property type="entry name" value="PRK13149.1-2"/>
    <property type="match status" value="1"/>
</dbReference>
<name>A0A0W1R901_9EURY</name>
<gene>
    <name evidence="1" type="ORF">AUR64_09675</name>
</gene>
<dbReference type="InterPro" id="IPR038664">
    <property type="entry name" value="Gar1/Naf1_Cbf5-bd_sf"/>
</dbReference>
<dbReference type="InterPro" id="IPR009000">
    <property type="entry name" value="Transl_B-barrel_sf"/>
</dbReference>
<sequence length="75" mass="7989">MQRVGTVSRTAQGLAIVRWEGDDDPRIGTSVVDESLSAAGRIVDVFGPVDAPYVAVTPKDRAKLASMVGTKLYAR</sequence>
<evidence type="ECO:0000313" key="2">
    <source>
        <dbReference type="Proteomes" id="UP000054387"/>
    </source>
</evidence>
<organism evidence="1 2">
    <name type="scientific">Haloprofundus marisrubri</name>
    <dbReference type="NCBI Taxonomy" id="1514971"/>
    <lineage>
        <taxon>Archaea</taxon>
        <taxon>Methanobacteriati</taxon>
        <taxon>Methanobacteriota</taxon>
        <taxon>Stenosarchaea group</taxon>
        <taxon>Halobacteria</taxon>
        <taxon>Halobacteriales</taxon>
        <taxon>Haloferacaceae</taxon>
        <taxon>Haloprofundus</taxon>
    </lineage>
</organism>
<protein>
    <submittedName>
        <fullName evidence="1">H/ACA RNA-protein complex component Gar1</fullName>
    </submittedName>
</protein>
<evidence type="ECO:0000313" key="1">
    <source>
        <dbReference type="EMBL" id="KTG09885.1"/>
    </source>
</evidence>
<accession>A0A0W1R901</accession>
<dbReference type="Proteomes" id="UP000054387">
    <property type="component" value="Unassembled WGS sequence"/>
</dbReference>
<dbReference type="GO" id="GO:0001522">
    <property type="term" value="P:pseudouridine synthesis"/>
    <property type="evidence" value="ECO:0007669"/>
    <property type="project" value="InterPro"/>
</dbReference>
<dbReference type="InterPro" id="IPR007504">
    <property type="entry name" value="H/ACA_rnp_Gar1/Naf1"/>
</dbReference>
<dbReference type="Pfam" id="PF04410">
    <property type="entry name" value="Gar1"/>
    <property type="match status" value="1"/>
</dbReference>
<dbReference type="RefSeq" id="WP_058581240.1">
    <property type="nucleotide sequence ID" value="NZ_LOPU01000018.1"/>
</dbReference>
<proteinExistence type="predicted"/>
<dbReference type="Gene3D" id="2.40.10.230">
    <property type="entry name" value="Probable tRNA pseudouridine synthase domain"/>
    <property type="match status" value="1"/>
</dbReference>
<dbReference type="GO" id="GO:0042254">
    <property type="term" value="P:ribosome biogenesis"/>
    <property type="evidence" value="ECO:0007669"/>
    <property type="project" value="InterPro"/>
</dbReference>
<dbReference type="AlphaFoldDB" id="A0A0W1R901"/>
<keyword evidence="2" id="KW-1185">Reference proteome</keyword>
<comment type="caution">
    <text evidence="1">The sequence shown here is derived from an EMBL/GenBank/DDBJ whole genome shotgun (WGS) entry which is preliminary data.</text>
</comment>